<gene>
    <name evidence="3" type="ORF">A2531_02315</name>
</gene>
<organism evidence="3 4">
    <name type="scientific">Candidatus Falkowbacteria bacterium RIFOXYD2_FULL_34_120</name>
    <dbReference type="NCBI Taxonomy" id="1798007"/>
    <lineage>
        <taxon>Bacteria</taxon>
        <taxon>Candidatus Falkowiibacteriota</taxon>
    </lineage>
</organism>
<dbReference type="CDD" id="cd00515">
    <property type="entry name" value="HAM1"/>
    <property type="match status" value="1"/>
</dbReference>
<dbReference type="EMBL" id="MFGO01000008">
    <property type="protein sequence ID" value="OGF41503.1"/>
    <property type="molecule type" value="Genomic_DNA"/>
</dbReference>
<name>A0A1F5TRF0_9BACT</name>
<dbReference type="GO" id="GO:0005829">
    <property type="term" value="C:cytosol"/>
    <property type="evidence" value="ECO:0007669"/>
    <property type="project" value="TreeGrafter"/>
</dbReference>
<keyword evidence="2" id="KW-0378">Hydrolase</keyword>
<comment type="caution">
    <text evidence="3">The sequence shown here is derived from an EMBL/GenBank/DDBJ whole genome shotgun (WGS) entry which is preliminary data.</text>
</comment>
<dbReference type="InterPro" id="IPR002637">
    <property type="entry name" value="RdgB/HAM1"/>
</dbReference>
<accession>A0A1F5TRF0</accession>
<evidence type="ECO:0000256" key="2">
    <source>
        <dbReference type="ARBA" id="ARBA00022801"/>
    </source>
</evidence>
<dbReference type="AlphaFoldDB" id="A0A1F5TRF0"/>
<dbReference type="GO" id="GO:0047429">
    <property type="term" value="F:nucleoside triphosphate diphosphatase activity"/>
    <property type="evidence" value="ECO:0007669"/>
    <property type="project" value="InterPro"/>
</dbReference>
<protein>
    <submittedName>
        <fullName evidence="3">Uncharacterized protein</fullName>
    </submittedName>
</protein>
<proteinExistence type="inferred from homology"/>
<dbReference type="PANTHER" id="PTHR11067">
    <property type="entry name" value="INOSINE TRIPHOSPHATE PYROPHOSPHATASE/HAM1 PROTEIN"/>
    <property type="match status" value="1"/>
</dbReference>
<sequence length="218" mass="24558">MKKFFIGTTNPNKIREIGGILRSTGCEFEPIGTVDPEETEDNFEGNAIIKALAYAKASRGITISEDSGILIPSLNNLPGPWSARFSDCKLEKENGIYRILEYHESALSREDIDRKNNELVLDLMKDVPFSKRVAKFCVILIVANERGNILFKASGESTGWISTEMHGMNGFGYDPIFVGGDTHGKTYAELDNMRKNLRSHRKKVLDEFKAWLGFYLKK</sequence>
<evidence type="ECO:0000313" key="4">
    <source>
        <dbReference type="Proteomes" id="UP000177579"/>
    </source>
</evidence>
<dbReference type="Proteomes" id="UP000177579">
    <property type="component" value="Unassembled WGS sequence"/>
</dbReference>
<dbReference type="SUPFAM" id="SSF52972">
    <property type="entry name" value="ITPase-like"/>
    <property type="match status" value="1"/>
</dbReference>
<evidence type="ECO:0000256" key="1">
    <source>
        <dbReference type="ARBA" id="ARBA00008023"/>
    </source>
</evidence>
<reference evidence="3 4" key="1">
    <citation type="journal article" date="2016" name="Nat. Commun.">
        <title>Thousands of microbial genomes shed light on interconnected biogeochemical processes in an aquifer system.</title>
        <authorList>
            <person name="Anantharaman K."/>
            <person name="Brown C.T."/>
            <person name="Hug L.A."/>
            <person name="Sharon I."/>
            <person name="Castelle C.J."/>
            <person name="Probst A.J."/>
            <person name="Thomas B.C."/>
            <person name="Singh A."/>
            <person name="Wilkins M.J."/>
            <person name="Karaoz U."/>
            <person name="Brodie E.L."/>
            <person name="Williams K.H."/>
            <person name="Hubbard S.S."/>
            <person name="Banfield J.F."/>
        </authorList>
    </citation>
    <scope>NUCLEOTIDE SEQUENCE [LARGE SCALE GENOMIC DNA]</scope>
</reference>
<dbReference type="InterPro" id="IPR029001">
    <property type="entry name" value="ITPase-like_fam"/>
</dbReference>
<dbReference type="GO" id="GO:0009143">
    <property type="term" value="P:nucleoside triphosphate catabolic process"/>
    <property type="evidence" value="ECO:0007669"/>
    <property type="project" value="InterPro"/>
</dbReference>
<dbReference type="Pfam" id="PF01725">
    <property type="entry name" value="Ham1p_like"/>
    <property type="match status" value="2"/>
</dbReference>
<dbReference type="PANTHER" id="PTHR11067:SF9">
    <property type="entry name" value="INOSINE TRIPHOSPHATE PYROPHOSPHATASE"/>
    <property type="match status" value="1"/>
</dbReference>
<comment type="similarity">
    <text evidence="1">Belongs to the HAM1 NTPase family.</text>
</comment>
<dbReference type="Gene3D" id="3.90.950.10">
    <property type="match status" value="1"/>
</dbReference>
<evidence type="ECO:0000313" key="3">
    <source>
        <dbReference type="EMBL" id="OGF41503.1"/>
    </source>
</evidence>